<evidence type="ECO:0000256" key="3">
    <source>
        <dbReference type="ARBA" id="ARBA00022448"/>
    </source>
</evidence>
<feature type="domain" description="ABC transporter" evidence="8">
    <location>
        <begin position="5"/>
        <end position="256"/>
    </location>
</feature>
<dbReference type="OrthoDB" id="9806285at2"/>
<dbReference type="PANTHER" id="PTHR43297:SF2">
    <property type="entry name" value="DIPEPTIDE TRANSPORT ATP-BINDING PROTEIN DPPD"/>
    <property type="match status" value="1"/>
</dbReference>
<dbReference type="SMART" id="SM00382">
    <property type="entry name" value="AAA"/>
    <property type="match status" value="1"/>
</dbReference>
<dbReference type="GO" id="GO:0015833">
    <property type="term" value="P:peptide transport"/>
    <property type="evidence" value="ECO:0007669"/>
    <property type="project" value="InterPro"/>
</dbReference>
<keyword evidence="6 9" id="KW-0067">ATP-binding</keyword>
<comment type="similarity">
    <text evidence="2">Belongs to the ABC transporter superfamily.</text>
</comment>
<dbReference type="PANTHER" id="PTHR43297">
    <property type="entry name" value="OLIGOPEPTIDE TRANSPORT ATP-BINDING PROTEIN APPD"/>
    <property type="match status" value="1"/>
</dbReference>
<sequence>MNKILEVRDLHVTFHTYAGQVKAVRGVSFDLYEGEILAIVGESGSGKSVTAQTIMKLNPMPPTQIERGKILLGDKDIVKASEKEMMAIRGKDISMIFQDPMTSLNPTMTIGRQLTEAIKHHKKLSKDEAQKEAIRLLKLVRIPNPESRIFQYPHEFSGGMRQRVMIAMALSCQPKLLIADEPTTALDVTIQAQIIDILKEIREKTGTSIIIITHDLGVVANMADRVAVMYGGKIVETGSVDDIFYRPAHPYTKALLESLPKTDTDKNTRLVSIEGTPPDLLNPPVGCPFAGRCKYTMKICKTQMPPHFEPSKDHKSACWLLHEDCPYSDFKNPDGGGENDE</sequence>
<organism evidence="9 10">
    <name type="scientific">Herbinix hemicellulosilytica</name>
    <dbReference type="NCBI Taxonomy" id="1564487"/>
    <lineage>
        <taxon>Bacteria</taxon>
        <taxon>Bacillati</taxon>
        <taxon>Bacillota</taxon>
        <taxon>Clostridia</taxon>
        <taxon>Lachnospirales</taxon>
        <taxon>Lachnospiraceae</taxon>
        <taxon>Herbinix</taxon>
    </lineage>
</organism>
<dbReference type="AlphaFoldDB" id="A0A0H5SK31"/>
<dbReference type="Gene3D" id="3.40.50.300">
    <property type="entry name" value="P-loop containing nucleotide triphosphate hydrolases"/>
    <property type="match status" value="1"/>
</dbReference>
<dbReference type="CDD" id="cd03257">
    <property type="entry name" value="ABC_NikE_OppD_transporters"/>
    <property type="match status" value="1"/>
</dbReference>
<keyword evidence="3" id="KW-0813">Transport</keyword>
<dbReference type="RefSeq" id="WP_103203224.1">
    <property type="nucleotide sequence ID" value="NZ_CVTD020000022.1"/>
</dbReference>
<evidence type="ECO:0000256" key="5">
    <source>
        <dbReference type="ARBA" id="ARBA00022741"/>
    </source>
</evidence>
<dbReference type="InterPro" id="IPR017871">
    <property type="entry name" value="ABC_transporter-like_CS"/>
</dbReference>
<keyword evidence="7" id="KW-0472">Membrane</keyword>
<dbReference type="GO" id="GO:0005886">
    <property type="term" value="C:plasma membrane"/>
    <property type="evidence" value="ECO:0007669"/>
    <property type="project" value="UniProtKB-SubCell"/>
</dbReference>
<keyword evidence="5" id="KW-0547">Nucleotide-binding</keyword>
<dbReference type="NCBIfam" id="TIGR01727">
    <property type="entry name" value="oligo_HPY"/>
    <property type="match status" value="1"/>
</dbReference>
<protein>
    <submittedName>
        <fullName evidence="9">Oligopeptide transport ATP-binding protein OppD</fullName>
    </submittedName>
</protein>
<dbReference type="FunFam" id="3.40.50.300:FF:000016">
    <property type="entry name" value="Oligopeptide ABC transporter ATP-binding component"/>
    <property type="match status" value="1"/>
</dbReference>
<dbReference type="PROSITE" id="PS00211">
    <property type="entry name" value="ABC_TRANSPORTER_1"/>
    <property type="match status" value="1"/>
</dbReference>
<evidence type="ECO:0000313" key="9">
    <source>
        <dbReference type="EMBL" id="CRZ35131.1"/>
    </source>
</evidence>
<evidence type="ECO:0000259" key="8">
    <source>
        <dbReference type="PROSITE" id="PS50893"/>
    </source>
</evidence>
<keyword evidence="10" id="KW-1185">Reference proteome</keyword>
<dbReference type="PROSITE" id="PS50893">
    <property type="entry name" value="ABC_TRANSPORTER_2"/>
    <property type="match status" value="1"/>
</dbReference>
<dbReference type="SUPFAM" id="SSF52540">
    <property type="entry name" value="P-loop containing nucleoside triphosphate hydrolases"/>
    <property type="match status" value="1"/>
</dbReference>
<dbReference type="GO" id="GO:0016887">
    <property type="term" value="F:ATP hydrolysis activity"/>
    <property type="evidence" value="ECO:0007669"/>
    <property type="project" value="InterPro"/>
</dbReference>
<evidence type="ECO:0000256" key="2">
    <source>
        <dbReference type="ARBA" id="ARBA00005417"/>
    </source>
</evidence>
<keyword evidence="4" id="KW-1003">Cell membrane</keyword>
<dbReference type="InterPro" id="IPR027417">
    <property type="entry name" value="P-loop_NTPase"/>
</dbReference>
<accession>A0A0H5SK31</accession>
<dbReference type="Pfam" id="PF00005">
    <property type="entry name" value="ABC_tran"/>
    <property type="match status" value="1"/>
</dbReference>
<evidence type="ECO:0000256" key="4">
    <source>
        <dbReference type="ARBA" id="ARBA00022475"/>
    </source>
</evidence>
<dbReference type="EMBL" id="CVTD020000022">
    <property type="protein sequence ID" value="CRZ35131.1"/>
    <property type="molecule type" value="Genomic_DNA"/>
</dbReference>
<dbReference type="GO" id="GO:0005524">
    <property type="term" value="F:ATP binding"/>
    <property type="evidence" value="ECO:0007669"/>
    <property type="project" value="UniProtKB-KW"/>
</dbReference>
<proteinExistence type="inferred from homology"/>
<reference evidence="9 10" key="1">
    <citation type="submission" date="2015-06" db="EMBL/GenBank/DDBJ databases">
        <authorList>
            <person name="Wibberg Daniel"/>
        </authorList>
    </citation>
    <scope>NUCLEOTIDE SEQUENCE [LARGE SCALE GENOMIC DNA]</scope>
    <source>
        <strain evidence="9 10">T3/55T</strain>
    </source>
</reference>
<evidence type="ECO:0000256" key="1">
    <source>
        <dbReference type="ARBA" id="ARBA00004202"/>
    </source>
</evidence>
<dbReference type="InterPro" id="IPR003593">
    <property type="entry name" value="AAA+_ATPase"/>
</dbReference>
<dbReference type="InterPro" id="IPR013563">
    <property type="entry name" value="Oligopep_ABC_C"/>
</dbReference>
<dbReference type="InterPro" id="IPR003439">
    <property type="entry name" value="ABC_transporter-like_ATP-bd"/>
</dbReference>
<comment type="subcellular location">
    <subcellularLocation>
        <location evidence="1">Cell membrane</location>
        <topology evidence="1">Peripheral membrane protein</topology>
    </subcellularLocation>
</comment>
<dbReference type="InterPro" id="IPR050388">
    <property type="entry name" value="ABC_Ni/Peptide_Import"/>
</dbReference>
<dbReference type="Pfam" id="PF08352">
    <property type="entry name" value="oligo_HPY"/>
    <property type="match status" value="1"/>
</dbReference>
<evidence type="ECO:0000256" key="7">
    <source>
        <dbReference type="ARBA" id="ARBA00023136"/>
    </source>
</evidence>
<dbReference type="Proteomes" id="UP000236497">
    <property type="component" value="Unassembled WGS sequence"/>
</dbReference>
<evidence type="ECO:0000256" key="6">
    <source>
        <dbReference type="ARBA" id="ARBA00022840"/>
    </source>
</evidence>
<gene>
    <name evidence="9" type="primary">oppD</name>
    <name evidence="9" type="ORF">HHT355_1932</name>
</gene>
<evidence type="ECO:0000313" key="10">
    <source>
        <dbReference type="Proteomes" id="UP000236497"/>
    </source>
</evidence>
<name>A0A0H5SK31_HERHM</name>